<dbReference type="GO" id="GO:0052381">
    <property type="term" value="F:tRNA dimethylallyltransferase activity"/>
    <property type="evidence" value="ECO:0007669"/>
    <property type="project" value="InterPro"/>
</dbReference>
<dbReference type="PANTHER" id="PTHR11088">
    <property type="entry name" value="TRNA DIMETHYLALLYLTRANSFERASE"/>
    <property type="match status" value="1"/>
</dbReference>
<dbReference type="Proteomes" id="UP000076727">
    <property type="component" value="Unassembled WGS sequence"/>
</dbReference>
<dbReference type="GO" id="GO:0005739">
    <property type="term" value="C:mitochondrion"/>
    <property type="evidence" value="ECO:0007669"/>
    <property type="project" value="TreeGrafter"/>
</dbReference>
<comment type="similarity">
    <text evidence="1">Belongs to the IPP transferase family.</text>
</comment>
<dbReference type="EMBL" id="KV429061">
    <property type="protein sequence ID" value="KZT69060.1"/>
    <property type="molecule type" value="Genomic_DNA"/>
</dbReference>
<evidence type="ECO:0000256" key="1">
    <source>
        <dbReference type="ARBA" id="ARBA00005842"/>
    </source>
</evidence>
<dbReference type="HAMAP" id="MF_00185">
    <property type="entry name" value="IPP_trans"/>
    <property type="match status" value="1"/>
</dbReference>
<evidence type="ECO:0000313" key="5">
    <source>
        <dbReference type="EMBL" id="KZT69060.1"/>
    </source>
</evidence>
<dbReference type="Gene3D" id="3.30.160.60">
    <property type="entry name" value="Classic Zinc Finger"/>
    <property type="match status" value="1"/>
</dbReference>
<reference evidence="5 6" key="1">
    <citation type="journal article" date="2016" name="Mol. Biol. Evol.">
        <title>Comparative Genomics of Early-Diverging Mushroom-Forming Fungi Provides Insights into the Origins of Lignocellulose Decay Capabilities.</title>
        <authorList>
            <person name="Nagy L.G."/>
            <person name="Riley R."/>
            <person name="Tritt A."/>
            <person name="Adam C."/>
            <person name="Daum C."/>
            <person name="Floudas D."/>
            <person name="Sun H."/>
            <person name="Yadav J.S."/>
            <person name="Pangilinan J."/>
            <person name="Larsson K.H."/>
            <person name="Matsuura K."/>
            <person name="Barry K."/>
            <person name="Labutti K."/>
            <person name="Kuo R."/>
            <person name="Ohm R.A."/>
            <person name="Bhattacharya S.S."/>
            <person name="Shirouzu T."/>
            <person name="Yoshinaga Y."/>
            <person name="Martin F.M."/>
            <person name="Grigoriev I.V."/>
            <person name="Hibbett D.S."/>
        </authorList>
    </citation>
    <scope>NUCLEOTIDE SEQUENCE [LARGE SCALE GENOMIC DNA]</scope>
    <source>
        <strain evidence="5 6">L-15889</strain>
    </source>
</reference>
<keyword evidence="3" id="KW-0547">Nucleotide-binding</keyword>
<keyword evidence="2 5" id="KW-0808">Transferase</keyword>
<dbReference type="PANTHER" id="PTHR11088:SF89">
    <property type="entry name" value="TRNA DIMETHYLALLYLTRANSFERASE"/>
    <property type="match status" value="1"/>
</dbReference>
<protein>
    <submittedName>
        <fullName evidence="5">tRNA isopentenyltransferase</fullName>
    </submittedName>
</protein>
<dbReference type="GO" id="GO:0006400">
    <property type="term" value="P:tRNA modification"/>
    <property type="evidence" value="ECO:0007669"/>
    <property type="project" value="TreeGrafter"/>
</dbReference>
<gene>
    <name evidence="5" type="ORF">DAEQUDRAFT_727258</name>
</gene>
<evidence type="ECO:0000256" key="4">
    <source>
        <dbReference type="ARBA" id="ARBA00022840"/>
    </source>
</evidence>
<dbReference type="STRING" id="1314783.A0A165Q660"/>
<evidence type="ECO:0000313" key="6">
    <source>
        <dbReference type="Proteomes" id="UP000076727"/>
    </source>
</evidence>
<name>A0A165Q660_9APHY</name>
<evidence type="ECO:0000256" key="3">
    <source>
        <dbReference type="ARBA" id="ARBA00022741"/>
    </source>
</evidence>
<dbReference type="Gene3D" id="3.40.50.300">
    <property type="entry name" value="P-loop containing nucleotide triphosphate hydrolases"/>
    <property type="match status" value="1"/>
</dbReference>
<dbReference type="Gene3D" id="1.10.20.140">
    <property type="match status" value="1"/>
</dbReference>
<keyword evidence="4" id="KW-0067">ATP-binding</keyword>
<accession>A0A165Q660</accession>
<evidence type="ECO:0000256" key="2">
    <source>
        <dbReference type="ARBA" id="ARBA00022679"/>
    </source>
</evidence>
<proteinExistence type="inferred from homology"/>
<organism evidence="5 6">
    <name type="scientific">Daedalea quercina L-15889</name>
    <dbReference type="NCBI Taxonomy" id="1314783"/>
    <lineage>
        <taxon>Eukaryota</taxon>
        <taxon>Fungi</taxon>
        <taxon>Dikarya</taxon>
        <taxon>Basidiomycota</taxon>
        <taxon>Agaricomycotina</taxon>
        <taxon>Agaricomycetes</taxon>
        <taxon>Polyporales</taxon>
        <taxon>Fomitopsis</taxon>
    </lineage>
</organism>
<dbReference type="OrthoDB" id="775260at2759"/>
<dbReference type="AlphaFoldDB" id="A0A165Q660"/>
<dbReference type="InterPro" id="IPR039657">
    <property type="entry name" value="Dimethylallyltransferase"/>
</dbReference>
<dbReference type="SUPFAM" id="SSF52540">
    <property type="entry name" value="P-loop containing nucleoside triphosphate hydrolases"/>
    <property type="match status" value="1"/>
</dbReference>
<dbReference type="InterPro" id="IPR027417">
    <property type="entry name" value="P-loop_NTPase"/>
</dbReference>
<dbReference type="GO" id="GO:0005524">
    <property type="term" value="F:ATP binding"/>
    <property type="evidence" value="ECO:0007669"/>
    <property type="project" value="UniProtKB-KW"/>
</dbReference>
<dbReference type="InterPro" id="IPR018022">
    <property type="entry name" value="IPT"/>
</dbReference>
<sequence>MAALLRPLITICGTTGVGKSKLAVELALALAQKFESGTSRHGYRGARIINADAMQVYAGMDVITNKISVEEMRGVEHLLMSFKRPGEQYIITEWVKDAIHAIDETYRMGQVPIVVGGTSYWIQHLLFPNRLVSLESSSAYKALQGAPPTSGSLTQSLASLPPELLDLFHTLPTEPPPAADQPELASAMHQLLSALDPPIGQRLHWRDTRKTLRQLNIIKESGRLSSEILAEQSLATLRPRYRTLLFWLYARPDILKPRLDLRVDQMVEKGLLDEIRILRAQTSADTGSVPSNEGESGKEHVNNDYTLGIYQSIGYKEFHDYLSAPAHNDAVFQEATQSMKTATRRYTNRQNMWIRNKLLPAARAANAASRSEDGCDIVPTYVLDASELGSSWDTNVRDMAQDITDAFLNVVELPNPLFLSSTARDLLVDEPKNTIPPRKLICEICTHDDERPVMIDEGAHWKAHIRTRHHRKRVVKLQVQRLKDPHARESTVKNERSDTLEDSFYEISTLYS</sequence>
<keyword evidence="6" id="KW-1185">Reference proteome</keyword>
<dbReference type="Pfam" id="PF01715">
    <property type="entry name" value="IPPT"/>
    <property type="match status" value="1"/>
</dbReference>